<name>A0A1S3ZYF8_TOBAC</name>
<dbReference type="SUPFAM" id="SSF57756">
    <property type="entry name" value="Retrovirus zinc finger-like domains"/>
    <property type="match status" value="1"/>
</dbReference>
<proteinExistence type="predicted"/>
<dbReference type="InterPro" id="IPR036875">
    <property type="entry name" value="Znf_CCHC_sf"/>
</dbReference>
<sequence length="125" mass="13908">MEPPHLVKLVGGPKVKRNMQKDEASKRQGEWSASRKGRTMSCSNCGEPNHNARGCTKPSNAQSKGKQTMKRKRTVDYEDINKKIPLSGPQQSQNSQASNSPLVFIPTPTIFDSISNLRDVTSRRL</sequence>
<dbReference type="KEGG" id="nta:107791727"/>
<protein>
    <recommendedName>
        <fullName evidence="3">CCHC-type domain-containing protein</fullName>
    </recommendedName>
</protein>
<dbReference type="AlphaFoldDB" id="A0A1S3ZYF8"/>
<gene>
    <name evidence="2" type="primary">LOC107791727</name>
</gene>
<evidence type="ECO:0000313" key="2">
    <source>
        <dbReference type="RefSeq" id="XP_016469331.1"/>
    </source>
</evidence>
<dbReference type="PaxDb" id="4097-A0A1S3ZYF8"/>
<feature type="region of interest" description="Disordered" evidence="1">
    <location>
        <begin position="1"/>
        <end position="108"/>
    </location>
</feature>
<feature type="compositionally biased region" description="Basic and acidic residues" evidence="1">
    <location>
        <begin position="19"/>
        <end position="29"/>
    </location>
</feature>
<organism evidence="2">
    <name type="scientific">Nicotiana tabacum</name>
    <name type="common">Common tobacco</name>
    <dbReference type="NCBI Taxonomy" id="4097"/>
    <lineage>
        <taxon>Eukaryota</taxon>
        <taxon>Viridiplantae</taxon>
        <taxon>Streptophyta</taxon>
        <taxon>Embryophyta</taxon>
        <taxon>Tracheophyta</taxon>
        <taxon>Spermatophyta</taxon>
        <taxon>Magnoliopsida</taxon>
        <taxon>eudicotyledons</taxon>
        <taxon>Gunneridae</taxon>
        <taxon>Pentapetalae</taxon>
        <taxon>asterids</taxon>
        <taxon>lamiids</taxon>
        <taxon>Solanales</taxon>
        <taxon>Solanaceae</taxon>
        <taxon>Nicotianoideae</taxon>
        <taxon>Nicotianeae</taxon>
        <taxon>Nicotiana</taxon>
    </lineage>
</organism>
<feature type="compositionally biased region" description="Polar residues" evidence="1">
    <location>
        <begin position="57"/>
        <end position="66"/>
    </location>
</feature>
<dbReference type="GO" id="GO:0008270">
    <property type="term" value="F:zinc ion binding"/>
    <property type="evidence" value="ECO:0007669"/>
    <property type="project" value="InterPro"/>
</dbReference>
<dbReference type="RefSeq" id="XP_016469331.1">
    <property type="nucleotide sequence ID" value="XM_016613845.1"/>
</dbReference>
<evidence type="ECO:0000256" key="1">
    <source>
        <dbReference type="SAM" id="MobiDB-lite"/>
    </source>
</evidence>
<evidence type="ECO:0008006" key="3">
    <source>
        <dbReference type="Google" id="ProtNLM"/>
    </source>
</evidence>
<reference evidence="2" key="1">
    <citation type="submission" date="2025-08" db="UniProtKB">
        <authorList>
            <consortium name="RefSeq"/>
        </authorList>
    </citation>
    <scope>IDENTIFICATION</scope>
</reference>
<feature type="compositionally biased region" description="Low complexity" evidence="1">
    <location>
        <begin position="90"/>
        <end position="100"/>
    </location>
</feature>
<dbReference type="OrthoDB" id="10547929at2759"/>
<dbReference type="GO" id="GO:0003676">
    <property type="term" value="F:nucleic acid binding"/>
    <property type="evidence" value="ECO:0007669"/>
    <property type="project" value="InterPro"/>
</dbReference>
<accession>A0A1S3ZYF8</accession>